<dbReference type="Gene3D" id="2.60.40.1180">
    <property type="entry name" value="Golgi alpha-mannosidase II"/>
    <property type="match status" value="2"/>
</dbReference>
<dbReference type="Pfam" id="PF13802">
    <property type="entry name" value="Gal_mutarotas_2"/>
    <property type="match status" value="1"/>
</dbReference>
<name>A0ABP8HY06_9BACT</name>
<sequence length="966" mass="106391">MKSVFPSLLSLSFLSAGLLLAPATQAQRVGDAPGPDPFGKRTVAARVVPGGQFQSAFMDNSTLQVNASDGSVVQVRPWAKGVVRVTYFAPGRMPKADSSISVVQPPALDQAQVVEKPDRLWLVGGPLLEDKVVRVMKGTMQVEVCSAETGNPIVPQAATPFRRQAASPTAATKPEPGGTAVRFRLQPGEQLYGTGSRALPVDRRGHKLELYNEAHYAYQNGEPTLNVTLPVVLSSRGYLLLFDHYTAGSLDLGATNKDVLEYSGEGLTSLSYFVVTGKDQGEILNRYTALTGRQPLPPRWALGLIQSRFGYRSDAETENVAARMRREGFPLDALVHDLYWFGGTTRQGDLEWDRRHFQDPLGMMKRLEQKGVKTVLISEPYVMRTSSNDSLVRTRGLVGTDAAGKPFTVSSFWAGPATILDMYKPSARAWLWSYYKKHHDTGVHGWWSDLGEPENHPEAMRHVLGPTRQVHNAFGMAWASILSENYAKEYPNERLFNLARSGWAGMQRNAVFPWSGDVQRTWSGFQAQVPIMLSMGVGGVGYMHSDAGGFCVGGIDSELYTRWLQMASLCPIMRPHGEGVPPEPFFYPEPYKSAVRDAAHLRYQLLPYLYTLAWQNTTTGAPLARMMEYDKQLSVDSYQLSGRSNKADGRTSLTTDNQQLTTPSNDQYLLGPSLLVAPVLQPGQRRRNVVLPTGSWIDFYSGQTLAGGRTVSMPAPLARTPLLVKAGAFLPMTNYRPSTARYQPDTLLLRYYPDPQVTESEFTMYDDDGHSAQALARKEYETLTMRGFYSRAQTDIILSSDGEYPGQPSFRLLRLLVQRVAAPPAQVLLDGKPTPAEAWSYDPARHELDVHFLMNAGTAVSLRGLLLQTRPVGSVEPETFTLEVPENRSFGPGGTTLRYTRHAAGAAMPLRILDARGQVVRELQLAGSAGAHTLKWDGRNAQGQPLPLGVYTAEAGGQHQRLIVTQ</sequence>
<dbReference type="InterPro" id="IPR048395">
    <property type="entry name" value="Glyco_hydro_31_C"/>
</dbReference>
<feature type="domain" description="Glycosyl hydrolase family 31 C-terminal" evidence="8">
    <location>
        <begin position="660"/>
        <end position="728"/>
    </location>
</feature>
<evidence type="ECO:0000256" key="4">
    <source>
        <dbReference type="SAM" id="SignalP"/>
    </source>
</evidence>
<dbReference type="InterPro" id="IPR000322">
    <property type="entry name" value="Glyco_hydro_31_TIM"/>
</dbReference>
<comment type="caution">
    <text evidence="9">The sequence shown here is derived from an EMBL/GenBank/DDBJ whole genome shotgun (WGS) entry which is preliminary data.</text>
</comment>
<dbReference type="InterPro" id="IPR017853">
    <property type="entry name" value="GH"/>
</dbReference>
<proteinExistence type="inferred from homology"/>
<dbReference type="RefSeq" id="WP_345232971.1">
    <property type="nucleotide sequence ID" value="NZ_BAABGZ010000006.1"/>
</dbReference>
<feature type="domain" description="FlgD/Vpr Ig-like" evidence="7">
    <location>
        <begin position="897"/>
        <end position="955"/>
    </location>
</feature>
<feature type="domain" description="Glycoside hydrolase family 31 TIM barrel" evidence="5">
    <location>
        <begin position="295"/>
        <end position="612"/>
    </location>
</feature>
<gene>
    <name evidence="9" type="ORF">GCM10023185_01990</name>
</gene>
<feature type="compositionally biased region" description="Polar residues" evidence="3">
    <location>
        <begin position="651"/>
        <end position="664"/>
    </location>
</feature>
<dbReference type="PANTHER" id="PTHR43863:SF2">
    <property type="entry name" value="MALTASE-GLUCOAMYLASE"/>
    <property type="match status" value="1"/>
</dbReference>
<evidence type="ECO:0000259" key="5">
    <source>
        <dbReference type="Pfam" id="PF01055"/>
    </source>
</evidence>
<evidence type="ECO:0000256" key="3">
    <source>
        <dbReference type="SAM" id="MobiDB-lite"/>
    </source>
</evidence>
<dbReference type="Pfam" id="PF01055">
    <property type="entry name" value="Glyco_hydro_31_2nd"/>
    <property type="match status" value="1"/>
</dbReference>
<dbReference type="InterPro" id="IPR025887">
    <property type="entry name" value="Glyco_hydro_31_N_dom"/>
</dbReference>
<dbReference type="SUPFAM" id="SSF51445">
    <property type="entry name" value="(Trans)glycosidases"/>
    <property type="match status" value="1"/>
</dbReference>
<keyword evidence="2" id="KW-0326">Glycosidase</keyword>
<dbReference type="Gene3D" id="2.60.40.4070">
    <property type="match status" value="1"/>
</dbReference>
<dbReference type="InterPro" id="IPR011013">
    <property type="entry name" value="Gal_mutarotase_sf_dom"/>
</dbReference>
<dbReference type="EMBL" id="BAABGZ010000006">
    <property type="protein sequence ID" value="GAA4347138.1"/>
    <property type="molecule type" value="Genomic_DNA"/>
</dbReference>
<evidence type="ECO:0000313" key="9">
    <source>
        <dbReference type="EMBL" id="GAA4347138.1"/>
    </source>
</evidence>
<dbReference type="PANTHER" id="PTHR43863">
    <property type="entry name" value="HYDROLASE, PUTATIVE (AFU_ORTHOLOGUE AFUA_1G03140)-RELATED"/>
    <property type="match status" value="1"/>
</dbReference>
<evidence type="ECO:0008006" key="11">
    <source>
        <dbReference type="Google" id="ProtNLM"/>
    </source>
</evidence>
<dbReference type="Gene3D" id="2.60.40.1760">
    <property type="entry name" value="glycosyl hydrolase (family 31)"/>
    <property type="match status" value="1"/>
</dbReference>
<feature type="region of interest" description="Disordered" evidence="3">
    <location>
        <begin position="641"/>
        <end position="664"/>
    </location>
</feature>
<keyword evidence="10" id="KW-1185">Reference proteome</keyword>
<protein>
    <recommendedName>
        <fullName evidence="11">DUF5110 domain-containing protein</fullName>
    </recommendedName>
</protein>
<dbReference type="Gene3D" id="3.20.20.80">
    <property type="entry name" value="Glycosidases"/>
    <property type="match status" value="1"/>
</dbReference>
<dbReference type="Proteomes" id="UP001501153">
    <property type="component" value="Unassembled WGS sequence"/>
</dbReference>
<feature type="signal peptide" evidence="4">
    <location>
        <begin position="1"/>
        <end position="26"/>
    </location>
</feature>
<dbReference type="InterPro" id="IPR051816">
    <property type="entry name" value="Glycosyl_Hydrolase_31"/>
</dbReference>
<evidence type="ECO:0000259" key="7">
    <source>
        <dbReference type="Pfam" id="PF13860"/>
    </source>
</evidence>
<accession>A0ABP8HY06</accession>
<comment type="similarity">
    <text evidence="1 2">Belongs to the glycosyl hydrolase 31 family.</text>
</comment>
<dbReference type="CDD" id="cd14752">
    <property type="entry name" value="GH31_N"/>
    <property type="match status" value="1"/>
</dbReference>
<keyword evidence="2" id="KW-0378">Hydrolase</keyword>
<feature type="chain" id="PRO_5047084482" description="DUF5110 domain-containing protein" evidence="4">
    <location>
        <begin position="27"/>
        <end position="966"/>
    </location>
</feature>
<dbReference type="InterPro" id="IPR013780">
    <property type="entry name" value="Glyco_hydro_b"/>
</dbReference>
<dbReference type="InterPro" id="IPR025965">
    <property type="entry name" value="FlgD/Vpr_Ig-like"/>
</dbReference>
<evidence type="ECO:0000259" key="8">
    <source>
        <dbReference type="Pfam" id="PF21365"/>
    </source>
</evidence>
<dbReference type="SUPFAM" id="SSF74650">
    <property type="entry name" value="Galactose mutarotase-like"/>
    <property type="match status" value="1"/>
</dbReference>
<evidence type="ECO:0000256" key="1">
    <source>
        <dbReference type="ARBA" id="ARBA00007806"/>
    </source>
</evidence>
<dbReference type="Pfam" id="PF13860">
    <property type="entry name" value="FlgD_ig"/>
    <property type="match status" value="1"/>
</dbReference>
<evidence type="ECO:0000313" key="10">
    <source>
        <dbReference type="Proteomes" id="UP001501153"/>
    </source>
</evidence>
<evidence type="ECO:0000256" key="2">
    <source>
        <dbReference type="RuleBase" id="RU361185"/>
    </source>
</evidence>
<dbReference type="SUPFAM" id="SSF51011">
    <property type="entry name" value="Glycosyl hydrolase domain"/>
    <property type="match status" value="1"/>
</dbReference>
<dbReference type="Pfam" id="PF21365">
    <property type="entry name" value="Glyco_hydro_31_3rd"/>
    <property type="match status" value="1"/>
</dbReference>
<reference evidence="10" key="1">
    <citation type="journal article" date="2019" name="Int. J. Syst. Evol. Microbiol.">
        <title>The Global Catalogue of Microorganisms (GCM) 10K type strain sequencing project: providing services to taxonomists for standard genome sequencing and annotation.</title>
        <authorList>
            <consortium name="The Broad Institute Genomics Platform"/>
            <consortium name="The Broad Institute Genome Sequencing Center for Infectious Disease"/>
            <person name="Wu L."/>
            <person name="Ma J."/>
        </authorList>
    </citation>
    <scope>NUCLEOTIDE SEQUENCE [LARGE SCALE GENOMIC DNA]</scope>
    <source>
        <strain evidence="10">JCM 17923</strain>
    </source>
</reference>
<keyword evidence="4" id="KW-0732">Signal</keyword>
<feature type="domain" description="Glycoside hydrolase family 31 N-terminal" evidence="6">
    <location>
        <begin position="73"/>
        <end position="251"/>
    </location>
</feature>
<evidence type="ECO:0000259" key="6">
    <source>
        <dbReference type="Pfam" id="PF13802"/>
    </source>
</evidence>
<organism evidence="9 10">
    <name type="scientific">Hymenobacter saemangeumensis</name>
    <dbReference type="NCBI Taxonomy" id="1084522"/>
    <lineage>
        <taxon>Bacteria</taxon>
        <taxon>Pseudomonadati</taxon>
        <taxon>Bacteroidota</taxon>
        <taxon>Cytophagia</taxon>
        <taxon>Cytophagales</taxon>
        <taxon>Hymenobacteraceae</taxon>
        <taxon>Hymenobacter</taxon>
    </lineage>
</organism>